<proteinExistence type="predicted"/>
<keyword evidence="3" id="KW-1185">Reference proteome</keyword>
<organism evidence="2 3">
    <name type="scientific">Tepidicella xavieri</name>
    <dbReference type="NCBI Taxonomy" id="360241"/>
    <lineage>
        <taxon>Bacteria</taxon>
        <taxon>Pseudomonadati</taxon>
        <taxon>Pseudomonadota</taxon>
        <taxon>Betaproteobacteria</taxon>
        <taxon>Burkholderiales</taxon>
        <taxon>Tepidicella</taxon>
    </lineage>
</organism>
<dbReference type="OrthoDB" id="123463at2"/>
<evidence type="ECO:0008006" key="4">
    <source>
        <dbReference type="Google" id="ProtNLM"/>
    </source>
</evidence>
<dbReference type="RefSeq" id="WP_009518295.1">
    <property type="nucleotide sequence ID" value="NZ_SNYL01000010.1"/>
</dbReference>
<reference evidence="2 3" key="1">
    <citation type="submission" date="2019-03" db="EMBL/GenBank/DDBJ databases">
        <title>Genomic Encyclopedia of Type Strains, Phase IV (KMG-IV): sequencing the most valuable type-strain genomes for metagenomic binning, comparative biology and taxonomic classification.</title>
        <authorList>
            <person name="Goeker M."/>
        </authorList>
    </citation>
    <scope>NUCLEOTIDE SEQUENCE [LARGE SCALE GENOMIC DNA]</scope>
    <source>
        <strain evidence="2 3">DSM 19605</strain>
    </source>
</reference>
<evidence type="ECO:0000313" key="2">
    <source>
        <dbReference type="EMBL" id="TDQ41889.1"/>
    </source>
</evidence>
<name>A0A4R6UAH3_9BURK</name>
<evidence type="ECO:0000313" key="3">
    <source>
        <dbReference type="Proteomes" id="UP000295510"/>
    </source>
</evidence>
<comment type="caution">
    <text evidence="2">The sequence shown here is derived from an EMBL/GenBank/DDBJ whole genome shotgun (WGS) entry which is preliminary data.</text>
</comment>
<evidence type="ECO:0000256" key="1">
    <source>
        <dbReference type="SAM" id="MobiDB-lite"/>
    </source>
</evidence>
<gene>
    <name evidence="2" type="ORF">DFR43_11044</name>
</gene>
<dbReference type="EMBL" id="SNYL01000010">
    <property type="protein sequence ID" value="TDQ41889.1"/>
    <property type="molecule type" value="Genomic_DNA"/>
</dbReference>
<protein>
    <recommendedName>
        <fullName evidence="4">Helix-turn-helix protein</fullName>
    </recommendedName>
</protein>
<dbReference type="AlphaFoldDB" id="A0A4R6UAH3"/>
<dbReference type="SUPFAM" id="SSF46955">
    <property type="entry name" value="Putative DNA-binding domain"/>
    <property type="match status" value="1"/>
</dbReference>
<sequence>MAYSMALAGGSGGTPGLNSGVGFSSTPTPETTALSQRRFLSEVELANRWGMSPKTLTRWRGMGKGPFFVKFSKKVAYPLEGENGVLDYEKRHVYASTSERVPVKGGQS</sequence>
<dbReference type="InterPro" id="IPR009061">
    <property type="entry name" value="DNA-bd_dom_put_sf"/>
</dbReference>
<feature type="compositionally biased region" description="Polar residues" evidence="1">
    <location>
        <begin position="23"/>
        <end position="34"/>
    </location>
</feature>
<accession>A0A4R6UAH3</accession>
<feature type="region of interest" description="Disordered" evidence="1">
    <location>
        <begin position="1"/>
        <end position="34"/>
    </location>
</feature>
<dbReference type="Proteomes" id="UP000295510">
    <property type="component" value="Unassembled WGS sequence"/>
</dbReference>